<evidence type="ECO:0000256" key="2">
    <source>
        <dbReference type="ARBA" id="ARBA00009450"/>
    </source>
</evidence>
<keyword evidence="5" id="KW-0762">Sugar transport</keyword>
<evidence type="ECO:0000256" key="14">
    <source>
        <dbReference type="ARBA" id="ARBA00023288"/>
    </source>
</evidence>
<evidence type="ECO:0000256" key="4">
    <source>
        <dbReference type="ARBA" id="ARBA00022452"/>
    </source>
</evidence>
<evidence type="ECO:0000256" key="7">
    <source>
        <dbReference type="ARBA" id="ARBA00022729"/>
    </source>
</evidence>
<comment type="caution">
    <text evidence="19">The sequence shown here is derived from an EMBL/GenBank/DDBJ whole genome shotgun (WGS) entry which is preliminary data.</text>
</comment>
<dbReference type="InterPro" id="IPR019554">
    <property type="entry name" value="Soluble_ligand-bd"/>
</dbReference>
<dbReference type="Pfam" id="PF10531">
    <property type="entry name" value="SLBB"/>
    <property type="match status" value="5"/>
</dbReference>
<evidence type="ECO:0000256" key="10">
    <source>
        <dbReference type="ARBA" id="ARBA00023114"/>
    </source>
</evidence>
<dbReference type="InterPro" id="IPR054765">
    <property type="entry name" value="SLBB_dom"/>
</dbReference>
<feature type="domain" description="Polysaccharide export protein N-terminal" evidence="16">
    <location>
        <begin position="22"/>
        <end position="95"/>
    </location>
</feature>
<evidence type="ECO:0000259" key="16">
    <source>
        <dbReference type="Pfam" id="PF02563"/>
    </source>
</evidence>
<evidence type="ECO:0000256" key="3">
    <source>
        <dbReference type="ARBA" id="ARBA00022448"/>
    </source>
</evidence>
<keyword evidence="8" id="KW-0625">Polysaccharide transport</keyword>
<protein>
    <submittedName>
        <fullName evidence="19">Protein involved in polysaccharide export with SLBB domain</fullName>
    </submittedName>
</protein>
<keyword evidence="4" id="KW-1134">Transmembrane beta strand</keyword>
<dbReference type="Gene3D" id="3.30.1950.10">
    <property type="entry name" value="wza like domain"/>
    <property type="match status" value="1"/>
</dbReference>
<dbReference type="Pfam" id="PF22461">
    <property type="entry name" value="SLBB_2"/>
    <property type="match status" value="1"/>
</dbReference>
<dbReference type="PANTHER" id="PTHR33619">
    <property type="entry name" value="POLYSACCHARIDE EXPORT PROTEIN GFCE-RELATED"/>
    <property type="match status" value="1"/>
</dbReference>
<keyword evidence="12" id="KW-0564">Palmitate</keyword>
<evidence type="ECO:0000313" key="19">
    <source>
        <dbReference type="EMBL" id="MCS3919819.1"/>
    </source>
</evidence>
<dbReference type="Pfam" id="PF02563">
    <property type="entry name" value="Poly_export"/>
    <property type="match status" value="1"/>
</dbReference>
<keyword evidence="11" id="KW-0472">Membrane</keyword>
<evidence type="ECO:0000256" key="15">
    <source>
        <dbReference type="SAM" id="SignalP"/>
    </source>
</evidence>
<feature type="domain" description="Soluble ligand binding" evidence="17">
    <location>
        <begin position="510"/>
        <end position="557"/>
    </location>
</feature>
<gene>
    <name evidence="19" type="ORF">M2350_002236</name>
</gene>
<keyword evidence="6" id="KW-0812">Transmembrane</keyword>
<organism evidence="19 20">
    <name type="scientific">Candidatus Fervidibacter sacchari</name>
    <dbReference type="NCBI Taxonomy" id="1448929"/>
    <lineage>
        <taxon>Bacteria</taxon>
        <taxon>Candidatus Fervidibacterota</taxon>
        <taxon>Candidatus Fervidibacter</taxon>
    </lineage>
</organism>
<feature type="domain" description="Soluble ligand binding" evidence="17">
    <location>
        <begin position="104"/>
        <end position="158"/>
    </location>
</feature>
<feature type="signal peptide" evidence="15">
    <location>
        <begin position="1"/>
        <end position="20"/>
    </location>
</feature>
<dbReference type="RefSeq" id="WP_259096680.1">
    <property type="nucleotide sequence ID" value="NZ_CP130454.1"/>
</dbReference>
<name>A0ABT2EPD6_9BACT</name>
<evidence type="ECO:0000256" key="13">
    <source>
        <dbReference type="ARBA" id="ARBA00023237"/>
    </source>
</evidence>
<feature type="domain" description="SLBB" evidence="18">
    <location>
        <begin position="427"/>
        <end position="504"/>
    </location>
</feature>
<keyword evidence="14" id="KW-0449">Lipoprotein</keyword>
<evidence type="ECO:0000256" key="12">
    <source>
        <dbReference type="ARBA" id="ARBA00023139"/>
    </source>
</evidence>
<keyword evidence="13" id="KW-0998">Cell outer membrane</keyword>
<keyword evidence="9" id="KW-0406">Ion transport</keyword>
<evidence type="ECO:0000256" key="11">
    <source>
        <dbReference type="ARBA" id="ARBA00023136"/>
    </source>
</evidence>
<feature type="chain" id="PRO_5046310678" evidence="15">
    <location>
        <begin position="21"/>
        <end position="620"/>
    </location>
</feature>
<feature type="domain" description="Soluble ligand binding" evidence="17">
    <location>
        <begin position="184"/>
        <end position="229"/>
    </location>
</feature>
<comment type="subcellular location">
    <subcellularLocation>
        <location evidence="1">Cell outer membrane</location>
        <topology evidence="1">Multi-pass membrane protein</topology>
    </subcellularLocation>
</comment>
<keyword evidence="20" id="KW-1185">Reference proteome</keyword>
<evidence type="ECO:0000256" key="8">
    <source>
        <dbReference type="ARBA" id="ARBA00023047"/>
    </source>
</evidence>
<evidence type="ECO:0000256" key="5">
    <source>
        <dbReference type="ARBA" id="ARBA00022597"/>
    </source>
</evidence>
<evidence type="ECO:0000259" key="18">
    <source>
        <dbReference type="Pfam" id="PF22461"/>
    </source>
</evidence>
<keyword evidence="10" id="KW-0626">Porin</keyword>
<evidence type="ECO:0000256" key="9">
    <source>
        <dbReference type="ARBA" id="ARBA00023065"/>
    </source>
</evidence>
<comment type="similarity">
    <text evidence="2">Belongs to the BexD/CtrA/VexA family.</text>
</comment>
<dbReference type="Gene3D" id="3.10.560.10">
    <property type="entry name" value="Outer membrane lipoprotein wza domain like"/>
    <property type="match status" value="6"/>
</dbReference>
<proteinExistence type="inferred from homology"/>
<dbReference type="Proteomes" id="UP001204798">
    <property type="component" value="Unassembled WGS sequence"/>
</dbReference>
<dbReference type="InterPro" id="IPR049712">
    <property type="entry name" value="Poly_export"/>
</dbReference>
<feature type="domain" description="Soluble ligand binding" evidence="17">
    <location>
        <begin position="267"/>
        <end position="313"/>
    </location>
</feature>
<evidence type="ECO:0000256" key="6">
    <source>
        <dbReference type="ARBA" id="ARBA00022692"/>
    </source>
</evidence>
<evidence type="ECO:0000313" key="20">
    <source>
        <dbReference type="Proteomes" id="UP001204798"/>
    </source>
</evidence>
<dbReference type="EMBL" id="JANUCP010000004">
    <property type="protein sequence ID" value="MCS3919819.1"/>
    <property type="molecule type" value="Genomic_DNA"/>
</dbReference>
<keyword evidence="3" id="KW-0813">Transport</keyword>
<sequence length="620" mass="66077">MRWWLIAGLTLLCFGQGSNAQEGEIYRLVPGDVVNIIVLNDQTLSGEQVIGPDGFIRLPLVGAIQAAGLTLDELTEKLRQSLSRFIRNPRVTVTLKQFPMSVRRVYVLGEVKNPGAFQLPPGINPKVFDAVALAGGFTDNADLTQVRVFRRDGQSVTFNLRDFQASNATINPGDLIWVPPAFVKVSIVGAVEKGGIYPVPVRGTLLDALAAAGSVKEPSATIKVYRAGNELLSVSWSDLISGTVPPISLQEGDTILVSVPTIAGIVVAGAVSRPGTYDIKGNITVLGALALAGASVEPGRPLQVKVLRQGQEVLKVVWQETSMPTKELTQPLQHGDMVLVEPLVIRATLVGPVRKPGSYLLPVGSTIVDLLAKGEEVLPNADLAGAYLLRKGESKPVDILALLWEGETEANIELQDGDVLLIPAVRKVWVAGAVLRPGAVEYQPRMTVVDAISAAGGPISLDIADLSAVRIVSGNEVKVVNLEGAFQGGNLPTYPLKPGDVVLVPEKAKAYIYGAVFKPGAVRVQEGDTVLTVLSSAGGPIPDARLDEARLIRFVEGQAIVMKLDLGKALSRGDLSQAPVMMPGDVLYIPPRRRSQWDIGRVISITTGLATAVYYLSRTR</sequence>
<dbReference type="InterPro" id="IPR003715">
    <property type="entry name" value="Poly_export_N"/>
</dbReference>
<reference evidence="19 20" key="1">
    <citation type="submission" date="2022-08" db="EMBL/GenBank/DDBJ databases">
        <title>Bacterial and archaeal communities from various locations to study Microbial Dark Matter (Phase II).</title>
        <authorList>
            <person name="Stepanauskas R."/>
        </authorList>
    </citation>
    <scope>NUCLEOTIDE SEQUENCE [LARGE SCALE GENOMIC DNA]</scope>
    <source>
        <strain evidence="19 20">PD1</strain>
    </source>
</reference>
<keyword evidence="7 15" id="KW-0732">Signal</keyword>
<evidence type="ECO:0000256" key="1">
    <source>
        <dbReference type="ARBA" id="ARBA00004571"/>
    </source>
</evidence>
<accession>A0ABT2EPD6</accession>
<evidence type="ECO:0000259" key="17">
    <source>
        <dbReference type="Pfam" id="PF10531"/>
    </source>
</evidence>
<dbReference type="PANTHER" id="PTHR33619:SF3">
    <property type="entry name" value="POLYSACCHARIDE EXPORT PROTEIN GFCE-RELATED"/>
    <property type="match status" value="1"/>
</dbReference>
<feature type="domain" description="Soluble ligand binding" evidence="17">
    <location>
        <begin position="347"/>
        <end position="373"/>
    </location>
</feature>